<evidence type="ECO:0000313" key="2">
    <source>
        <dbReference type="Proteomes" id="UP000789759"/>
    </source>
</evidence>
<dbReference type="OrthoDB" id="2353058at2759"/>
<comment type="caution">
    <text evidence="1">The sequence shown here is derived from an EMBL/GenBank/DDBJ whole genome shotgun (WGS) entry which is preliminary data.</text>
</comment>
<proteinExistence type="predicted"/>
<feature type="non-terminal residue" evidence="1">
    <location>
        <position position="1"/>
    </location>
</feature>
<dbReference type="EMBL" id="CAJVQA010023172">
    <property type="protein sequence ID" value="CAG8777308.1"/>
    <property type="molecule type" value="Genomic_DNA"/>
</dbReference>
<accession>A0A9N9NVY4</accession>
<reference evidence="1" key="1">
    <citation type="submission" date="2021-06" db="EMBL/GenBank/DDBJ databases">
        <authorList>
            <person name="Kallberg Y."/>
            <person name="Tangrot J."/>
            <person name="Rosling A."/>
        </authorList>
    </citation>
    <scope>NUCLEOTIDE SEQUENCE</scope>
    <source>
        <strain evidence="1">FL966</strain>
    </source>
</reference>
<dbReference type="AlphaFoldDB" id="A0A9N9NVY4"/>
<name>A0A9N9NVY4_9GLOM</name>
<dbReference type="Proteomes" id="UP000789759">
    <property type="component" value="Unassembled WGS sequence"/>
</dbReference>
<sequence length="55" mass="6484">NHEKTKKITRVENTLQCSDKDADNIPEEKLIKLIQDLSNDEKENAIKLLENMRYL</sequence>
<evidence type="ECO:0000313" key="1">
    <source>
        <dbReference type="EMBL" id="CAG8777308.1"/>
    </source>
</evidence>
<organism evidence="1 2">
    <name type="scientific">Cetraspora pellucida</name>
    <dbReference type="NCBI Taxonomy" id="1433469"/>
    <lineage>
        <taxon>Eukaryota</taxon>
        <taxon>Fungi</taxon>
        <taxon>Fungi incertae sedis</taxon>
        <taxon>Mucoromycota</taxon>
        <taxon>Glomeromycotina</taxon>
        <taxon>Glomeromycetes</taxon>
        <taxon>Diversisporales</taxon>
        <taxon>Gigasporaceae</taxon>
        <taxon>Cetraspora</taxon>
    </lineage>
</organism>
<protein>
    <submittedName>
        <fullName evidence="1">6309_t:CDS:1</fullName>
    </submittedName>
</protein>
<gene>
    <name evidence="1" type="ORF">CPELLU_LOCUS16194</name>
</gene>
<keyword evidence="2" id="KW-1185">Reference proteome</keyword>